<dbReference type="Proteomes" id="UP000250443">
    <property type="component" value="Unassembled WGS sequence"/>
</dbReference>
<dbReference type="EMBL" id="UAUF01000013">
    <property type="protein sequence ID" value="SPZ09925.1"/>
    <property type="molecule type" value="Genomic_DNA"/>
</dbReference>
<protein>
    <submittedName>
        <fullName evidence="1">Uncharacterized protein</fullName>
    </submittedName>
</protein>
<proteinExistence type="predicted"/>
<gene>
    <name evidence="1" type="ORF">NCTC11842_03510</name>
</gene>
<evidence type="ECO:0000313" key="1">
    <source>
        <dbReference type="EMBL" id="SPZ09925.1"/>
    </source>
</evidence>
<reference evidence="1 2" key="1">
    <citation type="submission" date="2018-06" db="EMBL/GenBank/DDBJ databases">
        <authorList>
            <consortium name="Pathogen Informatics"/>
            <person name="Doyle S."/>
        </authorList>
    </citation>
    <scope>NUCLEOTIDE SEQUENCE [LARGE SCALE GENOMIC DNA]</scope>
    <source>
        <strain evidence="1 2">NCTC11842</strain>
    </source>
</reference>
<evidence type="ECO:0000313" key="2">
    <source>
        <dbReference type="Proteomes" id="UP000250443"/>
    </source>
</evidence>
<dbReference type="AlphaFoldDB" id="A0A2X2DBY6"/>
<organism evidence="1 2">
    <name type="scientific">Pseudomonas luteola</name>
    <dbReference type="NCBI Taxonomy" id="47886"/>
    <lineage>
        <taxon>Bacteria</taxon>
        <taxon>Pseudomonadati</taxon>
        <taxon>Pseudomonadota</taxon>
        <taxon>Gammaproteobacteria</taxon>
        <taxon>Pseudomonadales</taxon>
        <taxon>Pseudomonadaceae</taxon>
        <taxon>Pseudomonas</taxon>
    </lineage>
</organism>
<accession>A0A2X2DBY6</accession>
<name>A0A2X2DBY6_PSELU</name>
<sequence length="45" mass="5019">MGLLPNIVEFLSMERQALKPVSENHFVLWLGKSTPGLNRRAAALI</sequence>